<accession>A0A8H7UTU2</accession>
<dbReference type="EMBL" id="JAEPRD010000112">
    <property type="protein sequence ID" value="KAG2198381.1"/>
    <property type="molecule type" value="Genomic_DNA"/>
</dbReference>
<dbReference type="InterPro" id="IPR048324">
    <property type="entry name" value="ZSWIM1-3_RNaseH-like"/>
</dbReference>
<comment type="caution">
    <text evidence="2">The sequence shown here is derived from an EMBL/GenBank/DDBJ whole genome shotgun (WGS) entry which is preliminary data.</text>
</comment>
<dbReference type="PANTHER" id="PTHR47718">
    <property type="entry name" value="OS01G0519700 PROTEIN"/>
    <property type="match status" value="1"/>
</dbReference>
<proteinExistence type="predicted"/>
<feature type="domain" description="ZSWIM1/3 RNaseH-like" evidence="1">
    <location>
        <begin position="239"/>
        <end position="337"/>
    </location>
</feature>
<sequence length="738" mass="85124">MNEMTEQDINDKDLLIQAVFSDFSNDVEINDGFEQTLNENVKLENPGKNALLNEFDWDSISVAENAAEDHEENYLTDFPVPSFEETVGSSEAVSAKYEIQEFCKSQNMPFETLRSDKVYLKLVCKHFGEYRNTRGEEKGSNDGEGVLKRPNRKTVKVGCTAFIHIKLDTKDVNNRWYVNKACFDHTHPMMQSGSTPSAVLEMLKTRDVWNANVIDLTNIQQQFYRDDSIFIWNFIRHLETTNHHVRYLTNEDNRIQSIFFIHQHGIEEARKLSECVIIDATYKTNSHKMMLLNFVVAGALRSQERPKHLSTVPIAGCWMDKETAERYQWSLQCFRDIVSRPELCTKDVAIVMKKYLEFIMRKANFWAGYHVNALVHMGNRTFNRVEATHANIKRHTCTSSGSIAIVTSKISAWAQKREEYRDLQSTREALTRQAGLLDFDIMTKVSRLQMNITNFALESIKSELLLSDNNGVMPLKAISKIWRIHYIDGSVATIAEITKEGSEKAKSVDDLGDYQSRLMIRFEKFSRLLKTASSQQEKEIMIKRSDHLYDDLICKSPIETALSPATVVTQKGRPRSTKREKLGLEHEDDAIKKFMLNTLRSYRNINETMQLDMDYLETKLNAAKSLCLDPEDHYMWFDTIGCPQLNADTMKRPVVLLSSSPRIFKTTGIERDLDGSIVYNKCRQTFVPFFELDTQYLADPIIIFLTSSHFYLLDRQTNVKSKKQSTMNIGRKLALFIK</sequence>
<evidence type="ECO:0000313" key="3">
    <source>
        <dbReference type="Proteomes" id="UP000603453"/>
    </source>
</evidence>
<keyword evidence="3" id="KW-1185">Reference proteome</keyword>
<evidence type="ECO:0000313" key="2">
    <source>
        <dbReference type="EMBL" id="KAG2198381.1"/>
    </source>
</evidence>
<dbReference type="PANTHER" id="PTHR47718:SF3">
    <property type="entry name" value="PROTEIN FAR1-RELATED SEQUENCE 5-LIKE"/>
    <property type="match status" value="1"/>
</dbReference>
<dbReference type="OrthoDB" id="2379842at2759"/>
<dbReference type="Proteomes" id="UP000603453">
    <property type="component" value="Unassembled WGS sequence"/>
</dbReference>
<evidence type="ECO:0000259" key="1">
    <source>
        <dbReference type="Pfam" id="PF21056"/>
    </source>
</evidence>
<protein>
    <recommendedName>
        <fullName evidence="1">ZSWIM1/3 RNaseH-like domain-containing protein</fullName>
    </recommendedName>
</protein>
<reference evidence="2" key="1">
    <citation type="submission" date="2020-12" db="EMBL/GenBank/DDBJ databases">
        <title>Metabolic potential, ecology and presence of endohyphal bacteria is reflected in genomic diversity of Mucoromycotina.</title>
        <authorList>
            <person name="Muszewska A."/>
            <person name="Okrasinska A."/>
            <person name="Steczkiewicz K."/>
            <person name="Drgas O."/>
            <person name="Orlowska M."/>
            <person name="Perlinska-Lenart U."/>
            <person name="Aleksandrzak-Piekarczyk T."/>
            <person name="Szatraj K."/>
            <person name="Zielenkiewicz U."/>
            <person name="Pilsyk S."/>
            <person name="Malc E."/>
            <person name="Mieczkowski P."/>
            <person name="Kruszewska J.S."/>
            <person name="Biernat P."/>
            <person name="Pawlowska J."/>
        </authorList>
    </citation>
    <scope>NUCLEOTIDE SEQUENCE</scope>
    <source>
        <strain evidence="2">WA0000017839</strain>
    </source>
</reference>
<organism evidence="2 3">
    <name type="scientific">Mucor saturninus</name>
    <dbReference type="NCBI Taxonomy" id="64648"/>
    <lineage>
        <taxon>Eukaryota</taxon>
        <taxon>Fungi</taxon>
        <taxon>Fungi incertae sedis</taxon>
        <taxon>Mucoromycota</taxon>
        <taxon>Mucoromycotina</taxon>
        <taxon>Mucoromycetes</taxon>
        <taxon>Mucorales</taxon>
        <taxon>Mucorineae</taxon>
        <taxon>Mucoraceae</taxon>
        <taxon>Mucor</taxon>
    </lineage>
</organism>
<gene>
    <name evidence="2" type="ORF">INT47_009786</name>
</gene>
<dbReference type="Pfam" id="PF21056">
    <property type="entry name" value="ZSWIM1-3_RNaseH-like"/>
    <property type="match status" value="1"/>
</dbReference>
<name>A0A8H7UTU2_9FUNG</name>
<dbReference type="AlphaFoldDB" id="A0A8H7UTU2"/>